<keyword evidence="4" id="KW-0677">Repeat</keyword>
<dbReference type="Gene3D" id="2.60.40.2030">
    <property type="match status" value="2"/>
</dbReference>
<dbReference type="PANTHER" id="PTHR36220:SF1">
    <property type="entry name" value="GAMMA TUBULIN COMPLEX COMPONENT C-TERMINAL DOMAIN-CONTAINING PROTEIN"/>
    <property type="match status" value="1"/>
</dbReference>
<sequence length="962" mass="104350">MYKKFLLAIVFSFFGSLFFISPIFAADWTETGKITPLQSGAHDFFGMSVDISGDYAVISAVRDSTYYTGNSSVYVYHWDGSTWVEQSKITSITSFERFGADVAIDGDYIIVGADQASYNNQSAAGAAYIFHRVGDTWIQQAKIRASNASANYFFGRDVDISGDYVIVGANTADYDQGNKGYSYIFHRVGDTWVQQAQFDSDGLSLSNDAYGNAVAIDGDYAVVGAYYDQYRGAIYIYHRVGDTWVYQSKVTSEDIAQFDSFGIEVSIYGDQILVGASGDNSNAGAAYLFQRSGSVWTQQSKFVASEASSNKSFGRDVSLSNNVALIGAYELQGTVYFGAAYVLNYENGVWVEQKLSSAGTKSNDSFAYHLAIDGVKAIVGAFQDDTMGTDAGAVYSYRQNVYVPPQSGDLKGNVWYDENGNGNRETSETYELKNIYISLYKDVDNSHSLTSVDTLLATQNSGNGLNNGSYTFGNLPVENYLIQVDISDSDLNNSVINANRVYGLTTSEVISTSVVAGQVIDNLNFGFDEAEINAYISTDSIYESGVPTAESTITFSRLPLTAFGATVNLSYSGDATPNVDYTKLDSVYLAPFVSSTSFVVQAIDDTIPESSELVNVNVVSVSGAKNSIASPIDITIYDNDPIIFQHSISGNIWVDNNTNGLKDNDDVVGLKNVEVKLYKDTNILVDTVNSDVFGNYSFNNLTDGNYVIVVNNASVALKNDLANGNKTYGLTTAKELTLTLNNENVGNINFGFAIAKVSMMVDKSILSEDPELGNTTNVTVHLSVPTAFETGMVFAYGGIAQSYKPVATANLDYTKLDYITIPAGSKTVSFVLKAVQDTLAEYPEVFDIDLAGAVNASVEGIQKSTVTIFDDNCTLDFGLYIYAPRLICKSTSPSSTNGRTPASNFSNLPSRLPEQAKLPVLPVQSKAPLAPIKQSVITKPAQKQVCSYVRDIRTKKLNYICK</sequence>
<evidence type="ECO:0000256" key="1">
    <source>
        <dbReference type="ARBA" id="ARBA00004613"/>
    </source>
</evidence>
<dbReference type="InterPro" id="IPR033764">
    <property type="entry name" value="Sdr_B"/>
</dbReference>
<dbReference type="InterPro" id="IPR028994">
    <property type="entry name" value="Integrin_alpha_N"/>
</dbReference>
<dbReference type="EMBL" id="PFPL01000013">
    <property type="protein sequence ID" value="PIZ96637.1"/>
    <property type="molecule type" value="Genomic_DNA"/>
</dbReference>
<dbReference type="SUPFAM" id="SSF117074">
    <property type="entry name" value="Hypothetical protein PA1324"/>
    <property type="match status" value="2"/>
</dbReference>
<dbReference type="GO" id="GO:0005576">
    <property type="term" value="C:extracellular region"/>
    <property type="evidence" value="ECO:0007669"/>
    <property type="project" value="UniProtKB-SubCell"/>
</dbReference>
<keyword evidence="2" id="KW-0964">Secreted</keyword>
<dbReference type="Pfam" id="PF17210">
    <property type="entry name" value="SdrD_B"/>
    <property type="match status" value="1"/>
</dbReference>
<comment type="subcellular location">
    <subcellularLocation>
        <location evidence="1">Secreted</location>
    </subcellularLocation>
</comment>
<evidence type="ECO:0000259" key="7">
    <source>
        <dbReference type="Pfam" id="PF17210"/>
    </source>
</evidence>
<protein>
    <recommendedName>
        <fullName evidence="7">SD-repeat containing protein B domain-containing protein</fullName>
    </recommendedName>
</protein>
<dbReference type="InterPro" id="IPR013517">
    <property type="entry name" value="FG-GAP"/>
</dbReference>
<dbReference type="SUPFAM" id="SSF141072">
    <property type="entry name" value="CalX-like"/>
    <property type="match status" value="2"/>
</dbReference>
<accession>A0A2M7VBR4</accession>
<proteinExistence type="predicted"/>
<reference evidence="9" key="1">
    <citation type="submission" date="2017-09" db="EMBL/GenBank/DDBJ databases">
        <title>Depth-based differentiation of microbial function through sediment-hosted aquifers and enrichment of novel symbionts in the deep terrestrial subsurface.</title>
        <authorList>
            <person name="Probst A.J."/>
            <person name="Ladd B."/>
            <person name="Jarett J.K."/>
            <person name="Geller-Mcgrath D.E."/>
            <person name="Sieber C.M.K."/>
            <person name="Emerson J.B."/>
            <person name="Anantharaman K."/>
            <person name="Thomas B.C."/>
            <person name="Malmstrom R."/>
            <person name="Stieglmeier M."/>
            <person name="Klingl A."/>
            <person name="Woyke T."/>
            <person name="Ryan C.M."/>
            <person name="Banfield J.F."/>
        </authorList>
    </citation>
    <scope>NUCLEOTIDE SEQUENCE [LARGE SCALE GENOMIC DNA]</scope>
</reference>
<comment type="caution">
    <text evidence="8">The sequence shown here is derived from an EMBL/GenBank/DDBJ whole genome shotgun (WGS) entry which is preliminary data.</text>
</comment>
<organism evidence="8 9">
    <name type="scientific">Candidatus Magasanikbacteria bacterium CG_4_10_14_0_2_um_filter_33_14</name>
    <dbReference type="NCBI Taxonomy" id="1974636"/>
    <lineage>
        <taxon>Bacteria</taxon>
        <taxon>Candidatus Magasanikiibacteriota</taxon>
    </lineage>
</organism>
<dbReference type="PANTHER" id="PTHR36220">
    <property type="entry name" value="UNNAMED PRODUCT"/>
    <property type="match status" value="1"/>
</dbReference>
<feature type="domain" description="SD-repeat containing protein B" evidence="7">
    <location>
        <begin position="648"/>
        <end position="714"/>
    </location>
</feature>
<name>A0A2M7VBR4_9BACT</name>
<evidence type="ECO:0000256" key="2">
    <source>
        <dbReference type="ARBA" id="ARBA00022525"/>
    </source>
</evidence>
<dbReference type="AlphaFoldDB" id="A0A2M7VBR4"/>
<feature type="chain" id="PRO_5014656777" description="SD-repeat containing protein B domain-containing protein" evidence="6">
    <location>
        <begin position="26"/>
        <end position="962"/>
    </location>
</feature>
<gene>
    <name evidence="8" type="ORF">COX80_00765</name>
</gene>
<evidence type="ECO:0000256" key="6">
    <source>
        <dbReference type="SAM" id="SignalP"/>
    </source>
</evidence>
<evidence type="ECO:0000256" key="5">
    <source>
        <dbReference type="ARBA" id="ARBA00023180"/>
    </source>
</evidence>
<dbReference type="InterPro" id="IPR011043">
    <property type="entry name" value="Gal_Oxase/kelch_b-propeller"/>
</dbReference>
<dbReference type="Pfam" id="PF14312">
    <property type="entry name" value="FG-GAP_2"/>
    <property type="match status" value="7"/>
</dbReference>
<feature type="signal peptide" evidence="6">
    <location>
        <begin position="1"/>
        <end position="25"/>
    </location>
</feature>
<dbReference type="Proteomes" id="UP000231453">
    <property type="component" value="Unassembled WGS sequence"/>
</dbReference>
<dbReference type="Gene3D" id="2.130.10.130">
    <property type="entry name" value="Integrin alpha, N-terminal"/>
    <property type="match status" value="2"/>
</dbReference>
<evidence type="ECO:0000313" key="8">
    <source>
        <dbReference type="EMBL" id="PIZ96637.1"/>
    </source>
</evidence>
<dbReference type="Gene3D" id="2.60.40.10">
    <property type="entry name" value="Immunoglobulins"/>
    <property type="match status" value="2"/>
</dbReference>
<dbReference type="SUPFAM" id="SSF50965">
    <property type="entry name" value="Galactose oxidase, central domain"/>
    <property type="match status" value="1"/>
</dbReference>
<evidence type="ECO:0000313" key="9">
    <source>
        <dbReference type="Proteomes" id="UP000231453"/>
    </source>
</evidence>
<keyword evidence="5" id="KW-0325">Glycoprotein</keyword>
<dbReference type="InterPro" id="IPR013519">
    <property type="entry name" value="Int_alpha_beta-p"/>
</dbReference>
<evidence type="ECO:0000256" key="4">
    <source>
        <dbReference type="ARBA" id="ARBA00022737"/>
    </source>
</evidence>
<dbReference type="InterPro" id="IPR038081">
    <property type="entry name" value="CalX-like_sf"/>
</dbReference>
<keyword evidence="3 6" id="KW-0732">Signal</keyword>
<dbReference type="SMART" id="SM00191">
    <property type="entry name" value="Int_alpha"/>
    <property type="match status" value="4"/>
</dbReference>
<dbReference type="InterPro" id="IPR013783">
    <property type="entry name" value="Ig-like_fold"/>
</dbReference>
<evidence type="ECO:0000256" key="3">
    <source>
        <dbReference type="ARBA" id="ARBA00022729"/>
    </source>
</evidence>